<evidence type="ECO:0000256" key="1">
    <source>
        <dbReference type="SAM" id="MobiDB-lite"/>
    </source>
</evidence>
<sequence>MLKSNIPGGISSSVIPQNWLFLTTYKKFREKLLKNETWSVVARLGTKGFQTPMWDFNVMLLSIVHQKPQPENMFTGLDVSEENNAAEKDKALKTDELKIIKQNEQLENPDARIVLGKNSTGVLFSKYAYAYQGISPADFPKFGRNFWEIFNWENNDWWFWQSTVKETVHFGGKELILWYSELLKKIKEEGTAYIRGSESWEKDGISVSAMGKLPVTLSKGQASDTNVAIVIPQNKNHISAIWCFCSSPNFNEEVRKIDQTLKVTNSTLIKIPFDLEYWQKVAAEKYPNGLPEPYSDDPTQWLFHGHPVKAENPLQVAVVRLLGYRWPAEVNAASSSVSGSVNNNAAGSGIYVSEEARELIAAVKQHDHHTDDDGILCIPPVNTETAGADRLRDYLQEIFADEWNTHTQQQLFDKEGAKATNMETWLRDEFFVQHCKLFKNRPFIWHIWDGRKDGFSALVNYHQLNKDNLSKLIYTYLNDWIRMCEAKKKDGESGAEGLLSAALQLKQKLELILEGEAPYDIFVRWKPLEQQPIGWEPDLNDGVRLNIRPFVEAGVLRKKFNVKWGTDRGKNPPGSPWGEVRDNDKHLSLEEKRAAREK</sequence>
<evidence type="ECO:0000313" key="2">
    <source>
        <dbReference type="EMBL" id="HDR52800.1"/>
    </source>
</evidence>
<feature type="region of interest" description="Disordered" evidence="1">
    <location>
        <begin position="565"/>
        <end position="598"/>
    </location>
</feature>
<protein>
    <submittedName>
        <fullName evidence="2">Uncharacterized protein</fullName>
    </submittedName>
</protein>
<comment type="caution">
    <text evidence="2">The sequence shown here is derived from an EMBL/GenBank/DDBJ whole genome shotgun (WGS) entry which is preliminary data.</text>
</comment>
<feature type="compositionally biased region" description="Basic and acidic residues" evidence="1">
    <location>
        <begin position="579"/>
        <end position="598"/>
    </location>
</feature>
<name>A0A831LNX4_9BACT</name>
<proteinExistence type="predicted"/>
<gene>
    <name evidence="2" type="ORF">ENN90_14475</name>
</gene>
<accession>A0A831LNX4</accession>
<dbReference type="Proteomes" id="UP000886047">
    <property type="component" value="Unassembled WGS sequence"/>
</dbReference>
<dbReference type="Gene3D" id="3.40.50.150">
    <property type="entry name" value="Vaccinia Virus protein VP39"/>
    <property type="match status" value="1"/>
</dbReference>
<reference evidence="2" key="1">
    <citation type="journal article" date="2020" name="mSystems">
        <title>Genome- and Community-Level Interaction Insights into Carbon Utilization and Element Cycling Functions of Hydrothermarchaeota in Hydrothermal Sediment.</title>
        <authorList>
            <person name="Zhou Z."/>
            <person name="Liu Y."/>
            <person name="Xu W."/>
            <person name="Pan J."/>
            <person name="Luo Z.H."/>
            <person name="Li M."/>
        </authorList>
    </citation>
    <scope>NUCLEOTIDE SEQUENCE [LARGE SCALE GENOMIC DNA]</scope>
    <source>
        <strain evidence="2">SpSt-1217</strain>
    </source>
</reference>
<dbReference type="InterPro" id="IPR029063">
    <property type="entry name" value="SAM-dependent_MTases_sf"/>
</dbReference>
<dbReference type="SUPFAM" id="SSF53335">
    <property type="entry name" value="S-adenosyl-L-methionine-dependent methyltransferases"/>
    <property type="match status" value="1"/>
</dbReference>
<dbReference type="AlphaFoldDB" id="A0A831LNX4"/>
<organism evidence="2">
    <name type="scientific">Mariniphaga anaerophila</name>
    <dbReference type="NCBI Taxonomy" id="1484053"/>
    <lineage>
        <taxon>Bacteria</taxon>
        <taxon>Pseudomonadati</taxon>
        <taxon>Bacteroidota</taxon>
        <taxon>Bacteroidia</taxon>
        <taxon>Marinilabiliales</taxon>
        <taxon>Prolixibacteraceae</taxon>
        <taxon>Mariniphaga</taxon>
    </lineage>
</organism>
<dbReference type="EMBL" id="DSDK01000812">
    <property type="protein sequence ID" value="HDR52800.1"/>
    <property type="molecule type" value="Genomic_DNA"/>
</dbReference>